<sequence>MKVRKAYIKISYQRGMKMSSEINEYGTMGKDAINEFDKLLLNNRLLQLMLGGILLVLFILSYGYYTLANEKTIVISMPPYGEFEVARMRAEPLYFRVFGDYVLSNMASFSPNTISDKLIRAANIFERNTYLLKKSEFDNYYKAIVTNKIEQEYHYDENEVDVVLKEAGSRAEVIYKGVATQKIANLTKIKKQCDYKFTFFLNDGRIFQDGIFTNCLDNESIKVLDKEEKAMIEAGGDSIIREIKKQNNGKEIDQKIIERETLNESIQDEKEFQKRIMDKKTEKLIDATEILKEINNDTTPREEKLKKWKKKE</sequence>
<keyword evidence="1" id="KW-1133">Transmembrane helix</keyword>
<keyword evidence="3" id="KW-1185">Reference proteome</keyword>
<dbReference type="Proteomes" id="UP000256514">
    <property type="component" value="Unassembled WGS sequence"/>
</dbReference>
<gene>
    <name evidence="2" type="ORF">CQA54_07030</name>
</gene>
<evidence type="ECO:0000313" key="2">
    <source>
        <dbReference type="EMBL" id="RDU66446.1"/>
    </source>
</evidence>
<dbReference type="EMBL" id="NXLT01000006">
    <property type="protein sequence ID" value="RDU66446.1"/>
    <property type="molecule type" value="Genomic_DNA"/>
</dbReference>
<proteinExistence type="predicted"/>
<feature type="transmembrane region" description="Helical" evidence="1">
    <location>
        <begin position="45"/>
        <end position="65"/>
    </location>
</feature>
<protein>
    <submittedName>
        <fullName evidence="2">Uncharacterized protein</fullName>
    </submittedName>
</protein>
<dbReference type="Pfam" id="PF05309">
    <property type="entry name" value="TraE"/>
    <property type="match status" value="1"/>
</dbReference>
<dbReference type="InterPro" id="IPR007973">
    <property type="entry name" value="Pilus_assembly_TraE"/>
</dbReference>
<name>A0A3D8ING8_9HELI</name>
<dbReference type="AlphaFoldDB" id="A0A3D8ING8"/>
<keyword evidence="1" id="KW-0812">Transmembrane</keyword>
<evidence type="ECO:0000313" key="3">
    <source>
        <dbReference type="Proteomes" id="UP000256514"/>
    </source>
</evidence>
<evidence type="ECO:0000256" key="1">
    <source>
        <dbReference type="SAM" id="Phobius"/>
    </source>
</evidence>
<reference evidence="2 3" key="1">
    <citation type="submission" date="2018-04" db="EMBL/GenBank/DDBJ databases">
        <title>Novel Campyloabacter and Helicobacter Species and Strains.</title>
        <authorList>
            <person name="Mannion A.J."/>
            <person name="Shen Z."/>
            <person name="Fox J.G."/>
        </authorList>
    </citation>
    <scope>NUCLEOTIDE SEQUENCE [LARGE SCALE GENOMIC DNA]</scope>
    <source>
        <strain evidence="2 3">MIT 12-6600</strain>
    </source>
</reference>
<accession>A0A3D8ING8</accession>
<organism evidence="2 3">
    <name type="scientific">Helicobacter equorum</name>
    <dbReference type="NCBI Taxonomy" id="361872"/>
    <lineage>
        <taxon>Bacteria</taxon>
        <taxon>Pseudomonadati</taxon>
        <taxon>Campylobacterota</taxon>
        <taxon>Epsilonproteobacteria</taxon>
        <taxon>Campylobacterales</taxon>
        <taxon>Helicobacteraceae</taxon>
        <taxon>Helicobacter</taxon>
    </lineage>
</organism>
<comment type="caution">
    <text evidence="2">The sequence shown here is derived from an EMBL/GenBank/DDBJ whole genome shotgun (WGS) entry which is preliminary data.</text>
</comment>
<keyword evidence="1" id="KW-0472">Membrane</keyword>
<dbReference type="OrthoDB" id="5329962at2"/>